<dbReference type="Gene3D" id="3.90.850.10">
    <property type="entry name" value="Fumarylacetoacetase-like, C-terminal domain"/>
    <property type="match status" value="1"/>
</dbReference>
<comment type="similarity">
    <text evidence="1">Belongs to the FAH family.</text>
</comment>
<gene>
    <name evidence="4" type="ORF">KCG34_10515</name>
</gene>
<evidence type="ECO:0000313" key="5">
    <source>
        <dbReference type="Proteomes" id="UP000676409"/>
    </source>
</evidence>
<organism evidence="4 5">
    <name type="scientific">Phenylobacterium montanum</name>
    <dbReference type="NCBI Taxonomy" id="2823693"/>
    <lineage>
        <taxon>Bacteria</taxon>
        <taxon>Pseudomonadati</taxon>
        <taxon>Pseudomonadota</taxon>
        <taxon>Alphaproteobacteria</taxon>
        <taxon>Caulobacterales</taxon>
        <taxon>Caulobacteraceae</taxon>
        <taxon>Phenylobacterium</taxon>
    </lineage>
</organism>
<accession>A0A975IWW0</accession>
<dbReference type="KEGG" id="caul:KCG34_10515"/>
<dbReference type="GO" id="GO:0016787">
    <property type="term" value="F:hydrolase activity"/>
    <property type="evidence" value="ECO:0007669"/>
    <property type="project" value="UniProtKB-KW"/>
</dbReference>
<dbReference type="Proteomes" id="UP000676409">
    <property type="component" value="Chromosome"/>
</dbReference>
<reference evidence="4" key="1">
    <citation type="submission" date="2021-04" db="EMBL/GenBank/DDBJ databases">
        <title>The complete genome sequence of Caulobacter sp. S6.</title>
        <authorList>
            <person name="Tang Y."/>
            <person name="Ouyang W."/>
            <person name="Liu Q."/>
            <person name="Huang B."/>
            <person name="Guo Z."/>
            <person name="Lei P."/>
        </authorList>
    </citation>
    <scope>NUCLEOTIDE SEQUENCE</scope>
    <source>
        <strain evidence="4">S6</strain>
    </source>
</reference>
<sequence length="284" mass="30811">MRLASFKYGSTSSWGLVAETHALDVGTVLANRFADLRAMIAGRGYDDVAAAAPSARHIPLAEIAWRPPVPNPDKIICVGLNYEDHRRETGRPEAKHPAIFVRFSNSQIGHLTPITRPHVSENLDYEGELAVVIGEAGRYIPADRAMRHVAGYACYNDATVRDWQFHTHQFTPGKNFPGTGAFGPVLVTPDELGDLDELRLTTKVNGVIKQDARLGEMIFPIAELISYCSSFTQLEPGDVILTGTPGGVGAKRQPPSYLMPGDVVEIEISKVGVLTNPIVAEAEA</sequence>
<dbReference type="PANTHER" id="PTHR42796:SF4">
    <property type="entry name" value="FUMARYLACETOACETATE HYDROLASE DOMAIN-CONTAINING PROTEIN 2A"/>
    <property type="match status" value="1"/>
</dbReference>
<dbReference type="Pfam" id="PF01557">
    <property type="entry name" value="FAA_hydrolase"/>
    <property type="match status" value="1"/>
</dbReference>
<dbReference type="RefSeq" id="WP_211940306.1">
    <property type="nucleotide sequence ID" value="NZ_CP073078.1"/>
</dbReference>
<dbReference type="SUPFAM" id="SSF56529">
    <property type="entry name" value="FAH"/>
    <property type="match status" value="1"/>
</dbReference>
<evidence type="ECO:0000313" key="4">
    <source>
        <dbReference type="EMBL" id="QUD90255.1"/>
    </source>
</evidence>
<dbReference type="FunFam" id="3.90.850.10:FF:000008">
    <property type="entry name" value="FAA hydrolase family protein"/>
    <property type="match status" value="1"/>
</dbReference>
<keyword evidence="5" id="KW-1185">Reference proteome</keyword>
<dbReference type="GO" id="GO:0046872">
    <property type="term" value="F:metal ion binding"/>
    <property type="evidence" value="ECO:0007669"/>
    <property type="project" value="UniProtKB-KW"/>
</dbReference>
<dbReference type="InterPro" id="IPR036663">
    <property type="entry name" value="Fumarylacetoacetase_C_sf"/>
</dbReference>
<evidence type="ECO:0000256" key="1">
    <source>
        <dbReference type="ARBA" id="ARBA00010211"/>
    </source>
</evidence>
<evidence type="ECO:0000259" key="3">
    <source>
        <dbReference type="Pfam" id="PF01557"/>
    </source>
</evidence>
<name>A0A975IWW0_9CAUL</name>
<dbReference type="AlphaFoldDB" id="A0A975IWW0"/>
<feature type="domain" description="Fumarylacetoacetase-like C-terminal" evidence="3">
    <location>
        <begin position="74"/>
        <end position="279"/>
    </location>
</feature>
<dbReference type="EMBL" id="CP073078">
    <property type="protein sequence ID" value="QUD90255.1"/>
    <property type="molecule type" value="Genomic_DNA"/>
</dbReference>
<dbReference type="InterPro" id="IPR051121">
    <property type="entry name" value="FAH"/>
</dbReference>
<dbReference type="GO" id="GO:0044281">
    <property type="term" value="P:small molecule metabolic process"/>
    <property type="evidence" value="ECO:0007669"/>
    <property type="project" value="UniProtKB-ARBA"/>
</dbReference>
<keyword evidence="2" id="KW-0479">Metal-binding</keyword>
<evidence type="ECO:0000256" key="2">
    <source>
        <dbReference type="ARBA" id="ARBA00022723"/>
    </source>
</evidence>
<dbReference type="InterPro" id="IPR011234">
    <property type="entry name" value="Fumarylacetoacetase-like_C"/>
</dbReference>
<dbReference type="PANTHER" id="PTHR42796">
    <property type="entry name" value="FUMARYLACETOACETATE HYDROLASE DOMAIN-CONTAINING PROTEIN 2A-RELATED"/>
    <property type="match status" value="1"/>
</dbReference>
<proteinExistence type="inferred from homology"/>
<keyword evidence="4" id="KW-0378">Hydrolase</keyword>
<protein>
    <submittedName>
        <fullName evidence="4">Fumarylacetoacetate hydrolase family protein</fullName>
    </submittedName>
</protein>